<dbReference type="Gramene" id="OGLUM01G31390.1">
    <property type="protein sequence ID" value="OGLUM01G31390.1"/>
    <property type="gene ID" value="OGLUM01G31390"/>
</dbReference>
<dbReference type="InterPro" id="IPR021790">
    <property type="entry name" value="PTBP1-like_RRM2"/>
</dbReference>
<dbReference type="Pfam" id="PF11835">
    <property type="entry name" value="RRM_8"/>
    <property type="match status" value="1"/>
</dbReference>
<reference evidence="4" key="2">
    <citation type="submission" date="2015-04" db="UniProtKB">
        <authorList>
            <consortium name="EnsemblPlants"/>
        </authorList>
    </citation>
    <scope>IDENTIFICATION</scope>
</reference>
<accession>A0A0D9YDJ7</accession>
<sequence length="665" mass="73533">MVSEQSIRGIPSKEACWATHSCNGDLWRRNLSHGGVGAGGARQVFSEMPSWLGDGAGAGLRVQVSQVLYPVTSEVLHQVYNTYGAAAVQVLTTSPLGVEAFVWFRSSCDAERARSVTNGRNIYDECCLLDVQHVHPFNGNGVDMTPTKCSTPVPSCANIKSDAKSTSTTLEHVFPATMSPSTPSDEPAVVAPPISLTTTKENWADMGKAEDKSEKTFHDLCVEIKYMINQMLVTCRDIKVESTTSVDITRVVAATSTNTKPVPNTLEVSNEANSISLVDTNELCMVTATKCLTEGNEQMINDDDDDMATEDLVELTEVNSKFTLQKTGSSPPVPPWKAAIPWYKSDMTLGSRPLPWPDPWLSQDSGGVVMTKLLHPRKPPSQAEAKAEVGALQLFGCVLNSIEVDCQGEASKTLISERTYVWENIQGLLVLDDQVFQSSTQWQSAIYKEMNCLELLIGLELLRGQIHSCWREMAQLKIPWTPPLNACAVTLLAHARESFSCKCKIKGSHTIVGLWKHEYWQPTMKTSDWYTKSCTYSWVSLNSKLINLNEVIPVDMLQLPTSDEEFVIWPRPIGWFATSDQFVDLGLGYSSYHQVRVITTAVSLKKSWLREIIEELSKPGPQGQTLQRQDNKLWESLLLNDHDTLCSLQLIWNPGGIKGIGLGTN</sequence>
<keyword evidence="1" id="KW-0677">Repeat</keyword>
<evidence type="ECO:0000313" key="5">
    <source>
        <dbReference type="Proteomes" id="UP000026961"/>
    </source>
</evidence>
<dbReference type="AlphaFoldDB" id="A0A0D9YDJ7"/>
<dbReference type="HOGENOM" id="CLU_034251_0_0_1"/>
<evidence type="ECO:0000259" key="3">
    <source>
        <dbReference type="Pfam" id="PF11835"/>
    </source>
</evidence>
<feature type="domain" description="PTBP1-like RNA recognition motif 2" evidence="3">
    <location>
        <begin position="48"/>
        <end position="136"/>
    </location>
</feature>
<evidence type="ECO:0000256" key="1">
    <source>
        <dbReference type="ARBA" id="ARBA00022737"/>
    </source>
</evidence>
<dbReference type="Gene3D" id="3.30.70.330">
    <property type="match status" value="1"/>
</dbReference>
<dbReference type="STRING" id="40148.A0A0D9YDJ7"/>
<evidence type="ECO:0000256" key="2">
    <source>
        <dbReference type="ARBA" id="ARBA00022884"/>
    </source>
</evidence>
<dbReference type="EnsemblPlants" id="OGLUM01G31390.1">
    <property type="protein sequence ID" value="OGLUM01G31390.1"/>
    <property type="gene ID" value="OGLUM01G31390"/>
</dbReference>
<dbReference type="GO" id="GO:0003723">
    <property type="term" value="F:RNA binding"/>
    <property type="evidence" value="ECO:0007669"/>
    <property type="project" value="UniProtKB-KW"/>
</dbReference>
<reference evidence="4" key="1">
    <citation type="submission" date="2013-08" db="EMBL/GenBank/DDBJ databases">
        <title>Oryza genome evolution.</title>
        <authorList>
            <person name="Wing R.A."/>
            <person name="Panaud O."/>
            <person name="Oliveira A.C."/>
        </authorList>
    </citation>
    <scope>NUCLEOTIDE SEQUENCE</scope>
</reference>
<dbReference type="InterPro" id="IPR035979">
    <property type="entry name" value="RBD_domain_sf"/>
</dbReference>
<dbReference type="SUPFAM" id="SSF54928">
    <property type="entry name" value="RNA-binding domain, RBD"/>
    <property type="match status" value="1"/>
</dbReference>
<protein>
    <recommendedName>
        <fullName evidence="3">PTBP1-like RNA recognition motif 2 domain-containing protein</fullName>
    </recommendedName>
</protein>
<proteinExistence type="predicted"/>
<dbReference type="PANTHER" id="PTHR15592">
    <property type="entry name" value="MATRIN 3/NUCLEAR PROTEIN 220-RELATED"/>
    <property type="match status" value="1"/>
</dbReference>
<dbReference type="InterPro" id="IPR012677">
    <property type="entry name" value="Nucleotide-bd_a/b_plait_sf"/>
</dbReference>
<reference evidence="4" key="3">
    <citation type="submission" date="2018-05" db="EMBL/GenBank/DDBJ databases">
        <title>OgluRS3 (Oryza glumaepatula Reference Sequence Version 3).</title>
        <authorList>
            <person name="Zhang J."/>
            <person name="Kudrna D."/>
            <person name="Lee S."/>
            <person name="Talag J."/>
            <person name="Welchert J."/>
            <person name="Wing R.A."/>
        </authorList>
    </citation>
    <scope>NUCLEOTIDE SEQUENCE [LARGE SCALE GENOMIC DNA]</scope>
</reference>
<dbReference type="CDD" id="cd12422">
    <property type="entry name" value="RRM2_PTBP1_hnRNPL_like"/>
    <property type="match status" value="1"/>
</dbReference>
<keyword evidence="5" id="KW-1185">Reference proteome</keyword>
<evidence type="ECO:0000313" key="4">
    <source>
        <dbReference type="EnsemblPlants" id="OGLUM01G31390.1"/>
    </source>
</evidence>
<dbReference type="Proteomes" id="UP000026961">
    <property type="component" value="Chromosome 1"/>
</dbReference>
<name>A0A0D9YDJ7_9ORYZ</name>
<dbReference type="eggNOG" id="KOG1190">
    <property type="taxonomic scope" value="Eukaryota"/>
</dbReference>
<keyword evidence="2" id="KW-0694">RNA-binding</keyword>
<organism evidence="4">
    <name type="scientific">Oryza glumipatula</name>
    <dbReference type="NCBI Taxonomy" id="40148"/>
    <lineage>
        <taxon>Eukaryota</taxon>
        <taxon>Viridiplantae</taxon>
        <taxon>Streptophyta</taxon>
        <taxon>Embryophyta</taxon>
        <taxon>Tracheophyta</taxon>
        <taxon>Spermatophyta</taxon>
        <taxon>Magnoliopsida</taxon>
        <taxon>Liliopsida</taxon>
        <taxon>Poales</taxon>
        <taxon>Poaceae</taxon>
        <taxon>BOP clade</taxon>
        <taxon>Oryzoideae</taxon>
        <taxon>Oryzeae</taxon>
        <taxon>Oryzinae</taxon>
        <taxon>Oryza</taxon>
    </lineage>
</organism>